<evidence type="ECO:0000313" key="5">
    <source>
        <dbReference type="Proteomes" id="UP000027265"/>
    </source>
</evidence>
<keyword evidence="1" id="KW-0175">Coiled coil</keyword>
<name>A0A067PRK3_9AGAM</name>
<feature type="domain" description="Mmc1 C-terminal" evidence="3">
    <location>
        <begin position="523"/>
        <end position="709"/>
    </location>
</feature>
<evidence type="ECO:0000256" key="1">
    <source>
        <dbReference type="SAM" id="Coils"/>
    </source>
</evidence>
<dbReference type="PANTHER" id="PTHR38644:SF1">
    <property type="entry name" value="EXPRESSED PROTEIN"/>
    <property type="match status" value="1"/>
</dbReference>
<evidence type="ECO:0000256" key="2">
    <source>
        <dbReference type="SAM" id="MobiDB-lite"/>
    </source>
</evidence>
<dbReference type="STRING" id="933084.A0A067PRK3"/>
<dbReference type="InParanoid" id="A0A067PRK3"/>
<dbReference type="PANTHER" id="PTHR38644">
    <property type="entry name" value="EXPRESSED PROTEIN"/>
    <property type="match status" value="1"/>
</dbReference>
<evidence type="ECO:0000259" key="3">
    <source>
        <dbReference type="Pfam" id="PF23868"/>
    </source>
</evidence>
<dbReference type="Pfam" id="PF23868">
    <property type="entry name" value="Mmc1_C"/>
    <property type="match status" value="1"/>
</dbReference>
<dbReference type="Proteomes" id="UP000027265">
    <property type="component" value="Unassembled WGS sequence"/>
</dbReference>
<dbReference type="AlphaFoldDB" id="A0A067PRK3"/>
<dbReference type="OrthoDB" id="5319015at2759"/>
<dbReference type="HOGENOM" id="CLU_019469_0_0_1"/>
<protein>
    <recommendedName>
        <fullName evidence="3">Mmc1 C-terminal domain-containing protein</fullName>
    </recommendedName>
</protein>
<sequence length="777" mass="84451">MPTCLPYSVISGSVDACTRQRLRQMSLTFALEQGPVRSISRGQTLSSGRVQRIHPLHTDGDAPRSRAAGRGQGQKRFASTQVQLAPAPQSTPSPAEIPIQPGTLTILHKTRSLLPRAFGSNQRKDATLLKSWERLLAGANYHLAKLSAKPIPNLKGPFELEEAECARIFVYSCDEFSGAEDLITALLEDPISTDQVQNEIVRHRWKVRSHGLSGRALLIESGHSVSMDDSGPHLRLRLASPWLDQFPLPIKLVELAPSSRSPSPHSPPSSAHSVVGRVENHLALYSADIPIIVCNPLTTPLESLLKDGRLPCPLHPNTILVFTATTYSPEIYSHIRSSIAHTQFVRAHPEGFSTVAEAEAEELAENTASPKILFVDPSRALDAIQTLRSDLSKRRAVQKFQDDFMGSKVSGVTDTIRGIFSSLSSAKSKGSKQAGTGESTLSRLRKPTVHSVIRGAFNAFRTSLSDEEKEIRAVQAQITALRAKVDQLKAKMQADVLGADDGEGGEKVAAALKSAEKEMIEVMKALTWWKAAWRVDEIGQIVGSAAEKVWCKQLEDQLILHAGRLSAIQKFLNDSTTALLASHSSSSIFHSPVLQNSLSQLASSPSYPITPSTLTGPLYTRLDQLKTYPTTQLHLSAQRMVLTMSGSIAGSAGIGWAAWAGYLSSGILGLAEGGVEVGTAVGVGMLGAVAGTRWAVGKWEKAKRRWWNDWKRVGDGLGRDLKATLENTVDRQVVIVPTKACEALGEMVHKRKEEMDALLNEVDELQLQLDAVEERNA</sequence>
<keyword evidence="5" id="KW-1185">Reference proteome</keyword>
<feature type="region of interest" description="Disordered" evidence="2">
    <location>
        <begin position="54"/>
        <end position="97"/>
    </location>
</feature>
<reference evidence="5" key="1">
    <citation type="journal article" date="2014" name="Proc. Natl. Acad. Sci. U.S.A.">
        <title>Extensive sampling of basidiomycete genomes demonstrates inadequacy of the white-rot/brown-rot paradigm for wood decay fungi.</title>
        <authorList>
            <person name="Riley R."/>
            <person name="Salamov A.A."/>
            <person name="Brown D.W."/>
            <person name="Nagy L.G."/>
            <person name="Floudas D."/>
            <person name="Held B.W."/>
            <person name="Levasseur A."/>
            <person name="Lombard V."/>
            <person name="Morin E."/>
            <person name="Otillar R."/>
            <person name="Lindquist E.A."/>
            <person name="Sun H."/>
            <person name="LaButti K.M."/>
            <person name="Schmutz J."/>
            <person name="Jabbour D."/>
            <person name="Luo H."/>
            <person name="Baker S.E."/>
            <person name="Pisabarro A.G."/>
            <person name="Walton J.D."/>
            <person name="Blanchette R.A."/>
            <person name="Henrissat B."/>
            <person name="Martin F."/>
            <person name="Cullen D."/>
            <person name="Hibbett D.S."/>
            <person name="Grigoriev I.V."/>
        </authorList>
    </citation>
    <scope>NUCLEOTIDE SEQUENCE [LARGE SCALE GENOMIC DNA]</scope>
    <source>
        <strain evidence="5">MUCL 33604</strain>
    </source>
</reference>
<organism evidence="4 5">
    <name type="scientific">Jaapia argillacea MUCL 33604</name>
    <dbReference type="NCBI Taxonomy" id="933084"/>
    <lineage>
        <taxon>Eukaryota</taxon>
        <taxon>Fungi</taxon>
        <taxon>Dikarya</taxon>
        <taxon>Basidiomycota</taxon>
        <taxon>Agaricomycotina</taxon>
        <taxon>Agaricomycetes</taxon>
        <taxon>Agaricomycetidae</taxon>
        <taxon>Jaapiales</taxon>
        <taxon>Jaapiaceae</taxon>
        <taxon>Jaapia</taxon>
    </lineage>
</organism>
<accession>A0A067PRK3</accession>
<feature type="compositionally biased region" description="Polar residues" evidence="2">
    <location>
        <begin position="77"/>
        <end position="93"/>
    </location>
</feature>
<dbReference type="EMBL" id="KL197719">
    <property type="protein sequence ID" value="KDQ57443.1"/>
    <property type="molecule type" value="Genomic_DNA"/>
</dbReference>
<feature type="coiled-coil region" evidence="1">
    <location>
        <begin position="748"/>
        <end position="775"/>
    </location>
</feature>
<dbReference type="InterPro" id="IPR056196">
    <property type="entry name" value="Mmc1_C"/>
</dbReference>
<evidence type="ECO:0000313" key="4">
    <source>
        <dbReference type="EMBL" id="KDQ57443.1"/>
    </source>
</evidence>
<feature type="coiled-coil region" evidence="1">
    <location>
        <begin position="464"/>
        <end position="491"/>
    </location>
</feature>
<gene>
    <name evidence="4" type="ORF">JAAARDRAFT_35158</name>
</gene>
<proteinExistence type="predicted"/>